<keyword evidence="2" id="KW-0378">Hydrolase</keyword>
<dbReference type="GO" id="GO:0005524">
    <property type="term" value="F:ATP binding"/>
    <property type="evidence" value="ECO:0007669"/>
    <property type="project" value="UniProtKB-KW"/>
</dbReference>
<dbReference type="InterPro" id="IPR004179">
    <property type="entry name" value="Sec63-dom"/>
</dbReference>
<dbReference type="EMBL" id="JABBWE010000116">
    <property type="protein sequence ID" value="KAG1785200.1"/>
    <property type="molecule type" value="Genomic_DNA"/>
</dbReference>
<dbReference type="AlphaFoldDB" id="A0A9P7A9X5"/>
<gene>
    <name evidence="6" type="ORF">HD556DRAFT_1450951</name>
</gene>
<evidence type="ECO:0000313" key="7">
    <source>
        <dbReference type="Proteomes" id="UP000719766"/>
    </source>
</evidence>
<dbReference type="Gene3D" id="3.40.50.300">
    <property type="entry name" value="P-loop containing nucleotide triphosphate hydrolases"/>
    <property type="match status" value="1"/>
</dbReference>
<evidence type="ECO:0000256" key="3">
    <source>
        <dbReference type="ARBA" id="ARBA00022806"/>
    </source>
</evidence>
<dbReference type="GO" id="GO:0004386">
    <property type="term" value="F:helicase activity"/>
    <property type="evidence" value="ECO:0007669"/>
    <property type="project" value="UniProtKB-KW"/>
</dbReference>
<dbReference type="SUPFAM" id="SSF158702">
    <property type="entry name" value="Sec63 N-terminal domain-like"/>
    <property type="match status" value="1"/>
</dbReference>
<feature type="domain" description="SEC63" evidence="5">
    <location>
        <begin position="124"/>
        <end position="186"/>
    </location>
</feature>
<reference evidence="6" key="1">
    <citation type="journal article" date="2020" name="New Phytol.">
        <title>Comparative genomics reveals dynamic genome evolution in host specialist ectomycorrhizal fungi.</title>
        <authorList>
            <person name="Lofgren L.A."/>
            <person name="Nguyen N.H."/>
            <person name="Vilgalys R."/>
            <person name="Ruytinx J."/>
            <person name="Liao H.L."/>
            <person name="Branco S."/>
            <person name="Kuo A."/>
            <person name="LaButti K."/>
            <person name="Lipzen A."/>
            <person name="Andreopoulos W."/>
            <person name="Pangilinan J."/>
            <person name="Riley R."/>
            <person name="Hundley H."/>
            <person name="Na H."/>
            <person name="Barry K."/>
            <person name="Grigoriev I.V."/>
            <person name="Stajich J.E."/>
            <person name="Kennedy P.G."/>
        </authorList>
    </citation>
    <scope>NUCLEOTIDE SEQUENCE</scope>
    <source>
        <strain evidence="6">S12</strain>
    </source>
</reference>
<comment type="caution">
    <text evidence="6">The sequence shown here is derived from an EMBL/GenBank/DDBJ whole genome shotgun (WGS) entry which is preliminary data.</text>
</comment>
<accession>A0A9P7A9X5</accession>
<name>A0A9P7A9X5_9AGAM</name>
<dbReference type="InterPro" id="IPR050474">
    <property type="entry name" value="Hel308_SKI2-like"/>
</dbReference>
<dbReference type="GeneID" id="64601620"/>
<dbReference type="Gene3D" id="1.10.3380.10">
    <property type="entry name" value="Sec63 N-terminal domain-like domain"/>
    <property type="match status" value="1"/>
</dbReference>
<evidence type="ECO:0000256" key="1">
    <source>
        <dbReference type="ARBA" id="ARBA00022741"/>
    </source>
</evidence>
<keyword evidence="4" id="KW-0067">ATP-binding</keyword>
<dbReference type="GO" id="GO:0016787">
    <property type="term" value="F:hydrolase activity"/>
    <property type="evidence" value="ECO:0007669"/>
    <property type="project" value="UniProtKB-KW"/>
</dbReference>
<keyword evidence="7" id="KW-1185">Reference proteome</keyword>
<dbReference type="PANTHER" id="PTHR47961:SF13">
    <property type="entry name" value="ACTIVATING SIGNAL COINTEGRATOR 1 COMPLEX SUBUNIT 3"/>
    <property type="match status" value="1"/>
</dbReference>
<organism evidence="6 7">
    <name type="scientific">Suillus plorans</name>
    <dbReference type="NCBI Taxonomy" id="116603"/>
    <lineage>
        <taxon>Eukaryota</taxon>
        <taxon>Fungi</taxon>
        <taxon>Dikarya</taxon>
        <taxon>Basidiomycota</taxon>
        <taxon>Agaricomycotina</taxon>
        <taxon>Agaricomycetes</taxon>
        <taxon>Agaricomycetidae</taxon>
        <taxon>Boletales</taxon>
        <taxon>Suillineae</taxon>
        <taxon>Suillaceae</taxon>
        <taxon>Suillus</taxon>
    </lineage>
</organism>
<dbReference type="PANTHER" id="PTHR47961">
    <property type="entry name" value="DNA POLYMERASE THETA, PUTATIVE (AFU_ORTHOLOGUE AFUA_1G05260)-RELATED"/>
    <property type="match status" value="1"/>
</dbReference>
<keyword evidence="3" id="KW-0347">Helicase</keyword>
<keyword evidence="1" id="KW-0547">Nucleotide-binding</keyword>
<protein>
    <recommendedName>
        <fullName evidence="5">SEC63 domain-containing protein</fullName>
    </recommendedName>
</protein>
<dbReference type="Proteomes" id="UP000719766">
    <property type="component" value="Unassembled WGS sequence"/>
</dbReference>
<proteinExistence type="predicted"/>
<evidence type="ECO:0000259" key="5">
    <source>
        <dbReference type="Pfam" id="PF02889"/>
    </source>
</evidence>
<dbReference type="RefSeq" id="XP_041152685.1">
    <property type="nucleotide sequence ID" value="XM_041307856.1"/>
</dbReference>
<dbReference type="Pfam" id="PF02889">
    <property type="entry name" value="Sec63"/>
    <property type="match status" value="1"/>
</dbReference>
<sequence length="221" mass="24450">MFEARVIKVSGIGVEITQARANTLEDGSLLYVDARMWSQLTCSCRSQVVIKGTQFYDSAKRSFVDLSVLDVLQVFGRAFQPCFEASGEGYICTAEDKLMHYLNAVTSQNPIESHVSLTLVDVQQQFDQIQVRVSEVKELDLLMNAKGGKDTSQGKANILLQSCISRLPVEDFALISDAAYAAQNGGHKGFHGQFNLKAEIIYGLENSREEYPPAELVSMLQ</sequence>
<evidence type="ECO:0000256" key="4">
    <source>
        <dbReference type="ARBA" id="ARBA00022840"/>
    </source>
</evidence>
<dbReference type="InterPro" id="IPR027417">
    <property type="entry name" value="P-loop_NTPase"/>
</dbReference>
<evidence type="ECO:0000256" key="2">
    <source>
        <dbReference type="ARBA" id="ARBA00022801"/>
    </source>
</evidence>
<dbReference type="OrthoDB" id="3053711at2759"/>
<evidence type="ECO:0000313" key="6">
    <source>
        <dbReference type="EMBL" id="KAG1785200.1"/>
    </source>
</evidence>